<organism evidence="2 3">
    <name type="scientific">Theropithecus gelada</name>
    <name type="common">Gelada baboon</name>
    <dbReference type="NCBI Taxonomy" id="9565"/>
    <lineage>
        <taxon>Eukaryota</taxon>
        <taxon>Metazoa</taxon>
        <taxon>Chordata</taxon>
        <taxon>Craniata</taxon>
        <taxon>Vertebrata</taxon>
        <taxon>Euteleostomi</taxon>
        <taxon>Mammalia</taxon>
        <taxon>Eutheria</taxon>
        <taxon>Euarchontoglires</taxon>
        <taxon>Primates</taxon>
        <taxon>Haplorrhini</taxon>
        <taxon>Catarrhini</taxon>
        <taxon>Cercopithecidae</taxon>
        <taxon>Cercopithecinae</taxon>
        <taxon>Theropithecus</taxon>
    </lineage>
</organism>
<protein>
    <submittedName>
        <fullName evidence="2">Uncharacterized protein</fullName>
    </submittedName>
</protein>
<proteinExistence type="predicted"/>
<evidence type="ECO:0000256" key="1">
    <source>
        <dbReference type="SAM" id="Phobius"/>
    </source>
</evidence>
<dbReference type="AlphaFoldDB" id="A0A8D2E713"/>
<keyword evidence="1" id="KW-1133">Transmembrane helix</keyword>
<keyword evidence="1" id="KW-0472">Membrane</keyword>
<evidence type="ECO:0000313" key="3">
    <source>
        <dbReference type="Proteomes" id="UP000694411"/>
    </source>
</evidence>
<dbReference type="Proteomes" id="UP000694411">
    <property type="component" value="Chromosome 6"/>
</dbReference>
<reference evidence="2" key="1">
    <citation type="submission" date="2018-05" db="EMBL/GenBank/DDBJ databases">
        <title>Whole genome of Theropithecus gelada.</title>
        <authorList>
            <person name="Chiou K.L."/>
            <person name="Snyder-Mackler N."/>
        </authorList>
    </citation>
    <scope>NUCLEOTIDE SEQUENCE [LARGE SCALE GENOMIC DNA]</scope>
</reference>
<name>A0A8D2E713_THEGE</name>
<dbReference type="Ensembl" id="ENSTGET00000001422.1">
    <property type="protein sequence ID" value="ENSTGEP00000001109.1"/>
    <property type="gene ID" value="ENSTGEG00000001054.1"/>
</dbReference>
<evidence type="ECO:0000313" key="2">
    <source>
        <dbReference type="Ensembl" id="ENSTGEP00000001109.1"/>
    </source>
</evidence>
<reference evidence="2" key="3">
    <citation type="submission" date="2025-09" db="UniProtKB">
        <authorList>
            <consortium name="Ensembl"/>
        </authorList>
    </citation>
    <scope>IDENTIFICATION</scope>
</reference>
<accession>A0A8D2E713</accession>
<reference evidence="2" key="2">
    <citation type="submission" date="2025-08" db="UniProtKB">
        <authorList>
            <consortium name="Ensembl"/>
        </authorList>
    </citation>
    <scope>IDENTIFICATION</scope>
</reference>
<keyword evidence="1" id="KW-0812">Transmembrane</keyword>
<keyword evidence="3" id="KW-1185">Reference proteome</keyword>
<feature type="transmembrane region" description="Helical" evidence="1">
    <location>
        <begin position="15"/>
        <end position="33"/>
    </location>
</feature>
<sequence>MSSEDDQRSLSLPSWFWWVLAGFFTATCFNSTLSPGSHGLPPDASVMQQTPGSCCHWTPSSYSGAWGSTPPGLTFQNQLSSFCILGTRQCLLLFSPSSYSSSPRFQKTLLSPVPSWSICFWSIPVPDHLFSSPHDAEGGEPRW</sequence>